<comment type="caution">
    <text evidence="2">The sequence shown here is derived from an EMBL/GenBank/DDBJ whole genome shotgun (WGS) entry which is preliminary data.</text>
</comment>
<keyword evidence="1" id="KW-0472">Membrane</keyword>
<dbReference type="GO" id="GO:0006044">
    <property type="term" value="P:N-acetylglucosamine metabolic process"/>
    <property type="evidence" value="ECO:0007669"/>
    <property type="project" value="TreeGrafter"/>
</dbReference>
<name>A0A2T7PFN4_POMCA</name>
<dbReference type="EMBL" id="PZQS01000004">
    <property type="protein sequence ID" value="PVD32232.1"/>
    <property type="molecule type" value="Genomic_DNA"/>
</dbReference>
<dbReference type="GO" id="GO:0001517">
    <property type="term" value="F:N-acetylglucosamine 6-O-sulfotransferase activity"/>
    <property type="evidence" value="ECO:0007669"/>
    <property type="project" value="TreeGrafter"/>
</dbReference>
<dbReference type="SUPFAM" id="SSF52540">
    <property type="entry name" value="P-loop containing nucleoside triphosphate hydrolases"/>
    <property type="match status" value="1"/>
</dbReference>
<protein>
    <recommendedName>
        <fullName evidence="4">Sulfotransferase domain-containing protein</fullName>
    </recommendedName>
</protein>
<reference evidence="2 3" key="1">
    <citation type="submission" date="2018-04" db="EMBL/GenBank/DDBJ databases">
        <title>The genome of golden apple snail Pomacea canaliculata provides insight into stress tolerance and invasive adaptation.</title>
        <authorList>
            <person name="Liu C."/>
            <person name="Liu B."/>
            <person name="Ren Y."/>
            <person name="Zhang Y."/>
            <person name="Wang H."/>
            <person name="Li S."/>
            <person name="Jiang F."/>
            <person name="Yin L."/>
            <person name="Zhang G."/>
            <person name="Qian W."/>
            <person name="Fan W."/>
        </authorList>
    </citation>
    <scope>NUCLEOTIDE SEQUENCE [LARGE SCALE GENOMIC DNA]</scope>
    <source>
        <strain evidence="2">SZHN2017</strain>
        <tissue evidence="2">Muscle</tissue>
    </source>
</reference>
<sequence>MTSRVGVVVDVVSVVVRQVLNNKQTTGAVRREAHDTLVGISFGLWLLLVLTWTCALTTSGALSVSAPDQHGRRGSPVGLLDHDDPDVYFSKGFNSDPDLTLVADMRGSEDVEVTDGTRMEGDDDITASKRWRSTSGRDNEHQDWVSIFRSALLDVSKRRHPVLSINTALVTLADMLRRSEFNRQRQRHIEHLLKTGRSKVEDPAGWLCVQRMSRLHRRLWARTHSVVTTLLCAALAVALYGTGISRPRARSFSSVVTAAGLNTLEKILEEAKSWGREEMGEVASLLGAQQKTTKPRKVIIMSYPRSGSSLLGDIISHSHGVFYLFEPLLRLAENMSKPTRLRSVTPV</sequence>
<keyword evidence="1" id="KW-1133">Transmembrane helix</keyword>
<dbReference type="InterPro" id="IPR027417">
    <property type="entry name" value="P-loop_NTPase"/>
</dbReference>
<feature type="transmembrane region" description="Helical" evidence="1">
    <location>
        <begin position="42"/>
        <end position="64"/>
    </location>
</feature>
<feature type="transmembrane region" description="Helical" evidence="1">
    <location>
        <begin position="219"/>
        <end position="241"/>
    </location>
</feature>
<evidence type="ECO:0000313" key="3">
    <source>
        <dbReference type="Proteomes" id="UP000245119"/>
    </source>
</evidence>
<dbReference type="PANTHER" id="PTHR10704">
    <property type="entry name" value="CARBOHYDRATE SULFOTRANSFERASE"/>
    <property type="match status" value="1"/>
</dbReference>
<dbReference type="AlphaFoldDB" id="A0A2T7PFN4"/>
<proteinExistence type="predicted"/>
<dbReference type="Proteomes" id="UP000245119">
    <property type="component" value="Linkage Group LG4"/>
</dbReference>
<keyword evidence="1" id="KW-0812">Transmembrane</keyword>
<keyword evidence="3" id="KW-1185">Reference proteome</keyword>
<evidence type="ECO:0008006" key="4">
    <source>
        <dbReference type="Google" id="ProtNLM"/>
    </source>
</evidence>
<dbReference type="GO" id="GO:0006790">
    <property type="term" value="P:sulfur compound metabolic process"/>
    <property type="evidence" value="ECO:0007669"/>
    <property type="project" value="TreeGrafter"/>
</dbReference>
<accession>A0A2T7PFN4</accession>
<evidence type="ECO:0000256" key="1">
    <source>
        <dbReference type="SAM" id="Phobius"/>
    </source>
</evidence>
<gene>
    <name evidence="2" type="ORF">C0Q70_07664</name>
</gene>
<dbReference type="Gene3D" id="3.40.50.300">
    <property type="entry name" value="P-loop containing nucleotide triphosphate hydrolases"/>
    <property type="match status" value="1"/>
</dbReference>
<organism evidence="2 3">
    <name type="scientific">Pomacea canaliculata</name>
    <name type="common">Golden apple snail</name>
    <dbReference type="NCBI Taxonomy" id="400727"/>
    <lineage>
        <taxon>Eukaryota</taxon>
        <taxon>Metazoa</taxon>
        <taxon>Spiralia</taxon>
        <taxon>Lophotrochozoa</taxon>
        <taxon>Mollusca</taxon>
        <taxon>Gastropoda</taxon>
        <taxon>Caenogastropoda</taxon>
        <taxon>Architaenioglossa</taxon>
        <taxon>Ampullarioidea</taxon>
        <taxon>Ampullariidae</taxon>
        <taxon>Pomacea</taxon>
    </lineage>
</organism>
<evidence type="ECO:0000313" key="2">
    <source>
        <dbReference type="EMBL" id="PVD32232.1"/>
    </source>
</evidence>
<dbReference type="PANTHER" id="PTHR10704:SF44">
    <property type="entry name" value="LD35051P-RELATED"/>
    <property type="match status" value="1"/>
</dbReference>
<dbReference type="InterPro" id="IPR051135">
    <property type="entry name" value="Gal/GlcNAc/GalNAc_ST"/>
</dbReference>